<evidence type="ECO:0000313" key="1">
    <source>
        <dbReference type="EMBL" id="PZF74306.1"/>
    </source>
</evidence>
<dbReference type="AlphaFoldDB" id="A0A2W2BLJ9"/>
<reference evidence="1 2" key="1">
    <citation type="submission" date="2018-06" db="EMBL/GenBank/DDBJ databases">
        <title>Mucibacter soli gen. nov., sp. nov., a new member of the family Chitinophagaceae producing mucin.</title>
        <authorList>
            <person name="Kim M.-K."/>
            <person name="Park S."/>
            <person name="Kim T.-S."/>
            <person name="Joung Y."/>
            <person name="Han J.-H."/>
            <person name="Kim S.B."/>
        </authorList>
    </citation>
    <scope>NUCLEOTIDE SEQUENCE [LARGE SCALE GENOMIC DNA]</scope>
    <source>
        <strain evidence="1 2">R1-15</strain>
    </source>
</reference>
<dbReference type="InterPro" id="IPR007485">
    <property type="entry name" value="LPS_assembly_LptE"/>
</dbReference>
<dbReference type="Proteomes" id="UP000248745">
    <property type="component" value="Unassembled WGS sequence"/>
</dbReference>
<evidence type="ECO:0000313" key="2">
    <source>
        <dbReference type="Proteomes" id="UP000248745"/>
    </source>
</evidence>
<keyword evidence="2" id="KW-1185">Reference proteome</keyword>
<dbReference type="GO" id="GO:0043165">
    <property type="term" value="P:Gram-negative-bacterium-type cell outer membrane assembly"/>
    <property type="evidence" value="ECO:0007669"/>
    <property type="project" value="InterPro"/>
</dbReference>
<dbReference type="GO" id="GO:0019867">
    <property type="term" value="C:outer membrane"/>
    <property type="evidence" value="ECO:0007669"/>
    <property type="project" value="InterPro"/>
</dbReference>
<dbReference type="PROSITE" id="PS51257">
    <property type="entry name" value="PROKAR_LIPOPROTEIN"/>
    <property type="match status" value="1"/>
</dbReference>
<accession>A0A2W2BLJ9</accession>
<comment type="caution">
    <text evidence="1">The sequence shown here is derived from an EMBL/GenBank/DDBJ whole genome shotgun (WGS) entry which is preliminary data.</text>
</comment>
<dbReference type="Pfam" id="PF04390">
    <property type="entry name" value="LptE"/>
    <property type="match status" value="1"/>
</dbReference>
<gene>
    <name evidence="1" type="ORF">DN068_04675</name>
</gene>
<protein>
    <recommendedName>
        <fullName evidence="3">LptE family protein</fullName>
    </recommendedName>
</protein>
<organism evidence="1 2">
    <name type="scientific">Taibaiella soli</name>
    <dbReference type="NCBI Taxonomy" id="1649169"/>
    <lineage>
        <taxon>Bacteria</taxon>
        <taxon>Pseudomonadati</taxon>
        <taxon>Bacteroidota</taxon>
        <taxon>Chitinophagia</taxon>
        <taxon>Chitinophagales</taxon>
        <taxon>Chitinophagaceae</taxon>
        <taxon>Taibaiella</taxon>
    </lineage>
</organism>
<proteinExistence type="predicted"/>
<name>A0A2W2BLJ9_9BACT</name>
<dbReference type="OrthoDB" id="9790776at2"/>
<dbReference type="EMBL" id="QKTW01000006">
    <property type="protein sequence ID" value="PZF74306.1"/>
    <property type="molecule type" value="Genomic_DNA"/>
</dbReference>
<dbReference type="RefSeq" id="WP_110997722.1">
    <property type="nucleotide sequence ID" value="NZ_QKTW01000006.1"/>
</dbReference>
<evidence type="ECO:0008006" key="3">
    <source>
        <dbReference type="Google" id="ProtNLM"/>
    </source>
</evidence>
<sequence length="166" mass="18286">MKRWFVFLFLPLFVVLSGCGVYSFTGATIEGKTINIHVMENRAMNVVPSLTSTLTDKIRSRILSQTGLAPVTTDNADYDISGAVTGYNVTVSGVQNTQQATQNRLTITIDVTFKNKLNEKANFNQSFSRFADFPATSSLQSVETSLINDIGAQLADDIFNKAFVNW</sequence>